<organism evidence="1 2">
    <name type="scientific">Cichorium intybus</name>
    <name type="common">Chicory</name>
    <dbReference type="NCBI Taxonomy" id="13427"/>
    <lineage>
        <taxon>Eukaryota</taxon>
        <taxon>Viridiplantae</taxon>
        <taxon>Streptophyta</taxon>
        <taxon>Embryophyta</taxon>
        <taxon>Tracheophyta</taxon>
        <taxon>Spermatophyta</taxon>
        <taxon>Magnoliopsida</taxon>
        <taxon>eudicotyledons</taxon>
        <taxon>Gunneridae</taxon>
        <taxon>Pentapetalae</taxon>
        <taxon>asterids</taxon>
        <taxon>campanulids</taxon>
        <taxon>Asterales</taxon>
        <taxon>Asteraceae</taxon>
        <taxon>Cichorioideae</taxon>
        <taxon>Cichorieae</taxon>
        <taxon>Cichoriinae</taxon>
        <taxon>Cichorium</taxon>
    </lineage>
</organism>
<name>A0ACB9BPX2_CICIN</name>
<protein>
    <submittedName>
        <fullName evidence="1">Uncharacterized protein</fullName>
    </submittedName>
</protein>
<gene>
    <name evidence="1" type="ORF">L2E82_35820</name>
</gene>
<sequence>MVPKTEESDNEIEDEEDDVDDFLTTSGDDPITPYEDDISESDSDDCQRRPSAESVVQDSLLNNHNILSKRGGIISLSGESPKEFNQGMRDNLNLETPNKNTINLSPILSPTQELASLPNGPRTEDDFQTAHLDFEEGEFGATALKEKQLSGKLKTLLSRNIPIADKLANQKTISKSKDGEDGKKKEEHTKFFQPTIQARLTRSQSRLMVVNSRRSTRASSRGMQSENSFASVEVANRLEDVGTKCGFRKRKEDKIGAFYSN</sequence>
<reference evidence="2" key="1">
    <citation type="journal article" date="2022" name="Mol. Ecol. Resour.">
        <title>The genomes of chicory, endive, great burdock and yacon provide insights into Asteraceae palaeo-polyploidization history and plant inulin production.</title>
        <authorList>
            <person name="Fan W."/>
            <person name="Wang S."/>
            <person name="Wang H."/>
            <person name="Wang A."/>
            <person name="Jiang F."/>
            <person name="Liu H."/>
            <person name="Zhao H."/>
            <person name="Xu D."/>
            <person name="Zhang Y."/>
        </authorList>
    </citation>
    <scope>NUCLEOTIDE SEQUENCE [LARGE SCALE GENOMIC DNA]</scope>
    <source>
        <strain evidence="2">cv. Punajuju</strain>
    </source>
</reference>
<proteinExistence type="predicted"/>
<evidence type="ECO:0000313" key="2">
    <source>
        <dbReference type="Proteomes" id="UP001055811"/>
    </source>
</evidence>
<dbReference type="Proteomes" id="UP001055811">
    <property type="component" value="Linkage Group LG06"/>
</dbReference>
<accession>A0ACB9BPX2</accession>
<reference evidence="1 2" key="2">
    <citation type="journal article" date="2022" name="Mol. Ecol. Resour.">
        <title>The genomes of chicory, endive, great burdock and yacon provide insights into Asteraceae paleo-polyploidization history and plant inulin production.</title>
        <authorList>
            <person name="Fan W."/>
            <person name="Wang S."/>
            <person name="Wang H."/>
            <person name="Wang A."/>
            <person name="Jiang F."/>
            <person name="Liu H."/>
            <person name="Zhao H."/>
            <person name="Xu D."/>
            <person name="Zhang Y."/>
        </authorList>
    </citation>
    <scope>NUCLEOTIDE SEQUENCE [LARGE SCALE GENOMIC DNA]</scope>
    <source>
        <strain evidence="2">cv. Punajuju</strain>
        <tissue evidence="1">Leaves</tissue>
    </source>
</reference>
<keyword evidence="2" id="KW-1185">Reference proteome</keyword>
<comment type="caution">
    <text evidence="1">The sequence shown here is derived from an EMBL/GenBank/DDBJ whole genome shotgun (WGS) entry which is preliminary data.</text>
</comment>
<evidence type="ECO:0000313" key="1">
    <source>
        <dbReference type="EMBL" id="KAI3724055.1"/>
    </source>
</evidence>
<dbReference type="EMBL" id="CM042014">
    <property type="protein sequence ID" value="KAI3724055.1"/>
    <property type="molecule type" value="Genomic_DNA"/>
</dbReference>